<evidence type="ECO:0000313" key="2">
    <source>
        <dbReference type="EMBL" id="CAA9270951.1"/>
    </source>
</evidence>
<accession>A0A6J4J5F5</accession>
<dbReference type="Gene3D" id="3.30.2010.10">
    <property type="entry name" value="Metalloproteases ('zincins'), catalytic domain"/>
    <property type="match status" value="1"/>
</dbReference>
<dbReference type="EMBL" id="CADCTQ010000258">
    <property type="protein sequence ID" value="CAA9270951.1"/>
    <property type="molecule type" value="Genomic_DNA"/>
</dbReference>
<organism evidence="2">
    <name type="scientific">uncultured Cytophagales bacterium</name>
    <dbReference type="NCBI Taxonomy" id="158755"/>
    <lineage>
        <taxon>Bacteria</taxon>
        <taxon>Pseudomonadati</taxon>
        <taxon>Bacteroidota</taxon>
        <taxon>Sphingobacteriia</taxon>
        <taxon>Sphingobacteriales</taxon>
        <taxon>environmental samples</taxon>
    </lineage>
</organism>
<name>A0A6J4J5F5_9SPHI</name>
<sequence>MPFIQTTQKILAGLLLAFAAAPAVFAQQPLPFDPKHVCTYDGTPIKGPVYEFAPSQATSQMVGRIMGSVGLKPRFQVKAANVPNAAAVIYNNQRYILYSQNFVEQVNQATRTDWGAVSIIAHEIGHHLNGHTLGLDGSRPSNELEADEFSGFVLQRMGATMLEAQAAMNALAHEEATETHPPRNARLEAIAAGWYRAKENGGGQATIARNQPAEKPAAATTTRPAGPAIPREELVGKVVFNASPGKEYYLTKKLQLVRVTEAGKEVVGKLAKTDNSQYPFVIQSRNNTFVYLADDGYIYSRAGEKMGYVAKI</sequence>
<evidence type="ECO:0000256" key="1">
    <source>
        <dbReference type="SAM" id="SignalP"/>
    </source>
</evidence>
<proteinExistence type="predicted"/>
<gene>
    <name evidence="2" type="ORF">AVDCRST_MAG56-3053</name>
</gene>
<feature type="signal peptide" evidence="1">
    <location>
        <begin position="1"/>
        <end position="26"/>
    </location>
</feature>
<keyword evidence="1" id="KW-0732">Signal</keyword>
<protein>
    <submittedName>
        <fullName evidence="2">Uncharacterized protein</fullName>
    </submittedName>
</protein>
<dbReference type="AlphaFoldDB" id="A0A6J4J5F5"/>
<reference evidence="2" key="1">
    <citation type="submission" date="2020-02" db="EMBL/GenBank/DDBJ databases">
        <authorList>
            <person name="Meier V. D."/>
        </authorList>
    </citation>
    <scope>NUCLEOTIDE SEQUENCE</scope>
    <source>
        <strain evidence="2">AVDCRST_MAG56</strain>
    </source>
</reference>
<feature type="chain" id="PRO_5027096280" evidence="1">
    <location>
        <begin position="27"/>
        <end position="312"/>
    </location>
</feature>